<organism evidence="10 11">
    <name type="scientific">Phreatobacter stygius</name>
    <dbReference type="NCBI Taxonomy" id="1940610"/>
    <lineage>
        <taxon>Bacteria</taxon>
        <taxon>Pseudomonadati</taxon>
        <taxon>Pseudomonadota</taxon>
        <taxon>Alphaproteobacteria</taxon>
        <taxon>Hyphomicrobiales</taxon>
        <taxon>Phreatobacteraceae</taxon>
        <taxon>Phreatobacter</taxon>
    </lineage>
</organism>
<dbReference type="Proteomes" id="UP000298781">
    <property type="component" value="Chromosome"/>
</dbReference>
<dbReference type="InterPro" id="IPR001054">
    <property type="entry name" value="A/G_cyclase"/>
</dbReference>
<keyword evidence="5 8" id="KW-0472">Membrane</keyword>
<dbReference type="EMBL" id="CP039690">
    <property type="protein sequence ID" value="QCI65117.1"/>
    <property type="molecule type" value="Genomic_DNA"/>
</dbReference>
<dbReference type="Gene3D" id="3.30.70.1230">
    <property type="entry name" value="Nucleotide cyclase"/>
    <property type="match status" value="1"/>
</dbReference>
<dbReference type="InterPro" id="IPR018297">
    <property type="entry name" value="A/G_cyclase_CS"/>
</dbReference>
<dbReference type="RefSeq" id="WP_136960566.1">
    <property type="nucleotide sequence ID" value="NZ_CP039690.1"/>
</dbReference>
<dbReference type="GO" id="GO:0000166">
    <property type="term" value="F:nucleotide binding"/>
    <property type="evidence" value="ECO:0007669"/>
    <property type="project" value="UniProtKB-KW"/>
</dbReference>
<dbReference type="InterPro" id="IPR050401">
    <property type="entry name" value="Cyclic_nucleotide_synthase"/>
</dbReference>
<evidence type="ECO:0000256" key="8">
    <source>
        <dbReference type="SAM" id="Phobius"/>
    </source>
</evidence>
<dbReference type="KEGG" id="pstg:E8M01_13360"/>
<feature type="transmembrane region" description="Helical" evidence="8">
    <location>
        <begin position="69"/>
        <end position="87"/>
    </location>
</feature>
<evidence type="ECO:0000256" key="7">
    <source>
        <dbReference type="RuleBase" id="RU000405"/>
    </source>
</evidence>
<feature type="transmembrane region" description="Helical" evidence="8">
    <location>
        <begin position="123"/>
        <end position="139"/>
    </location>
</feature>
<evidence type="ECO:0000256" key="3">
    <source>
        <dbReference type="ARBA" id="ARBA00022741"/>
    </source>
</evidence>
<dbReference type="InterPro" id="IPR048432">
    <property type="entry name" value="MASE7"/>
</dbReference>
<evidence type="ECO:0000259" key="9">
    <source>
        <dbReference type="PROSITE" id="PS50125"/>
    </source>
</evidence>
<dbReference type="GO" id="GO:0016020">
    <property type="term" value="C:membrane"/>
    <property type="evidence" value="ECO:0007669"/>
    <property type="project" value="UniProtKB-SubCell"/>
</dbReference>
<keyword evidence="4 8" id="KW-1133">Transmembrane helix</keyword>
<sequence length="426" mass="46138">MTPDDELFAKPERRGITLPAWLERAISIGIVTADKEVARRQRLTNVATFAAMSNAGSHLVSNALHDFDGMMVIHLYNALMVILELFIHRLHRRGPNAGAVALLSLVIAGNCFVVAMLGRDSGLQVYFTLAGGILFLIGIENWRLWLPFMAATFMALIAALFLISPHGLIVPEDAEIRRSLAIQGMLNAILINAVMIFYALTALRRTQNEVEAALGRSDALLEILLPALIAERLKANPSKPIADRLDDAIILFADLVGFTTASHRLPPDVIVAYLDDLARAWDDNCADHGVQKIKSIGDSYMVAAGIGEAGSDGAVRMGRFALAMIETQKARAALAGHRLDLRVGIHRGVATAGVIGRTRMGYDLWGDAVNTASRMESTGLPGRIHVSRAFHDATCEAFRFEARGTVALKGIGEAETFFLLGEKPAP</sequence>
<evidence type="ECO:0000313" key="11">
    <source>
        <dbReference type="Proteomes" id="UP000298781"/>
    </source>
</evidence>
<keyword evidence="2 8" id="KW-0812">Transmembrane</keyword>
<dbReference type="InterPro" id="IPR029787">
    <property type="entry name" value="Nucleotide_cyclase"/>
</dbReference>
<keyword evidence="3" id="KW-0547">Nucleotide-binding</keyword>
<proteinExistence type="inferred from homology"/>
<reference evidence="10 11" key="1">
    <citation type="submission" date="2019-04" db="EMBL/GenBank/DDBJ databases">
        <title>Phreatobacter aquaticus sp. nov.</title>
        <authorList>
            <person name="Choi A."/>
        </authorList>
    </citation>
    <scope>NUCLEOTIDE SEQUENCE [LARGE SCALE GENOMIC DNA]</scope>
    <source>
        <strain evidence="10 11">KCTC 52518</strain>
    </source>
</reference>
<protein>
    <submittedName>
        <fullName evidence="10">Adenylate/guanylate cyclase domain-containing protein</fullName>
    </submittedName>
</protein>
<dbReference type="PANTHER" id="PTHR11920:SF335">
    <property type="entry name" value="GUANYLATE CYCLASE"/>
    <property type="match status" value="1"/>
</dbReference>
<keyword evidence="11" id="KW-1185">Reference proteome</keyword>
<keyword evidence="6 7" id="KW-0456">Lyase</keyword>
<evidence type="ECO:0000256" key="5">
    <source>
        <dbReference type="ARBA" id="ARBA00023136"/>
    </source>
</evidence>
<dbReference type="PANTHER" id="PTHR11920">
    <property type="entry name" value="GUANYLYL CYCLASE"/>
    <property type="match status" value="1"/>
</dbReference>
<feature type="domain" description="Guanylate cyclase" evidence="9">
    <location>
        <begin position="249"/>
        <end position="376"/>
    </location>
</feature>
<dbReference type="CDD" id="cd07302">
    <property type="entry name" value="CHD"/>
    <property type="match status" value="1"/>
</dbReference>
<evidence type="ECO:0000256" key="1">
    <source>
        <dbReference type="ARBA" id="ARBA00004370"/>
    </source>
</evidence>
<feature type="transmembrane region" description="Helical" evidence="8">
    <location>
        <begin position="146"/>
        <end position="168"/>
    </location>
</feature>
<dbReference type="AlphaFoldDB" id="A0A4D7BAK4"/>
<name>A0A4D7BAK4_9HYPH</name>
<dbReference type="PROSITE" id="PS50125">
    <property type="entry name" value="GUANYLATE_CYCLASE_2"/>
    <property type="match status" value="1"/>
</dbReference>
<dbReference type="Pfam" id="PF00211">
    <property type="entry name" value="Guanylate_cyc"/>
    <property type="match status" value="1"/>
</dbReference>
<dbReference type="OrthoDB" id="315417at2"/>
<evidence type="ECO:0000256" key="2">
    <source>
        <dbReference type="ARBA" id="ARBA00022692"/>
    </source>
</evidence>
<dbReference type="GO" id="GO:0009190">
    <property type="term" value="P:cyclic nucleotide biosynthetic process"/>
    <property type="evidence" value="ECO:0007669"/>
    <property type="project" value="InterPro"/>
</dbReference>
<evidence type="ECO:0000313" key="10">
    <source>
        <dbReference type="EMBL" id="QCI65117.1"/>
    </source>
</evidence>
<feature type="transmembrane region" description="Helical" evidence="8">
    <location>
        <begin position="99"/>
        <end position="117"/>
    </location>
</feature>
<gene>
    <name evidence="10" type="ORF">E8M01_13360</name>
</gene>
<dbReference type="GO" id="GO:0035556">
    <property type="term" value="P:intracellular signal transduction"/>
    <property type="evidence" value="ECO:0007669"/>
    <property type="project" value="InterPro"/>
</dbReference>
<dbReference type="SMART" id="SM00044">
    <property type="entry name" value="CYCc"/>
    <property type="match status" value="1"/>
</dbReference>
<comment type="similarity">
    <text evidence="7">Belongs to the adenylyl cyclase class-4/guanylyl cyclase family.</text>
</comment>
<comment type="subcellular location">
    <subcellularLocation>
        <location evidence="1">Membrane</location>
    </subcellularLocation>
</comment>
<evidence type="ECO:0000256" key="4">
    <source>
        <dbReference type="ARBA" id="ARBA00022989"/>
    </source>
</evidence>
<dbReference type="GO" id="GO:0004016">
    <property type="term" value="F:adenylate cyclase activity"/>
    <property type="evidence" value="ECO:0007669"/>
    <property type="project" value="UniProtKB-ARBA"/>
</dbReference>
<feature type="transmembrane region" description="Helical" evidence="8">
    <location>
        <begin position="180"/>
        <end position="200"/>
    </location>
</feature>
<dbReference type="SUPFAM" id="SSF55073">
    <property type="entry name" value="Nucleotide cyclase"/>
    <property type="match status" value="1"/>
</dbReference>
<evidence type="ECO:0000256" key="6">
    <source>
        <dbReference type="ARBA" id="ARBA00023239"/>
    </source>
</evidence>
<dbReference type="Pfam" id="PF20967">
    <property type="entry name" value="MASE7"/>
    <property type="match status" value="1"/>
</dbReference>
<accession>A0A4D7BAK4</accession>
<dbReference type="PROSITE" id="PS00452">
    <property type="entry name" value="GUANYLATE_CYCLASE_1"/>
    <property type="match status" value="1"/>
</dbReference>